<dbReference type="Proteomes" id="UP000242180">
    <property type="component" value="Unassembled WGS sequence"/>
</dbReference>
<gene>
    <name evidence="2" type="ORF">BCR43DRAFT_543973</name>
</gene>
<dbReference type="EMBL" id="MCGN01000003">
    <property type="protein sequence ID" value="ORY98875.1"/>
    <property type="molecule type" value="Genomic_DNA"/>
</dbReference>
<dbReference type="AlphaFoldDB" id="A0A1X2HIF1"/>
<keyword evidence="3" id="KW-1185">Reference proteome</keyword>
<evidence type="ECO:0000256" key="1">
    <source>
        <dbReference type="SAM" id="Phobius"/>
    </source>
</evidence>
<sequence>MTTVDPNTGVATRLVRYADLSPTEKSAVNFFRVNALGGMRMATTGWLMTPNTLIFKLNIKARKDKSFYNPTNESEKRYYDARFATAKGFLSHTQSENGSLLYTIQTKAQLIRVAGLIQEFTPPETFFDTFVLDTSFFVEKASKHDDDESETLGTKESETQIEPVLPEENTWFSAFYEMPIAIDYRLVLFLYSVFVSKHNQNPFISQHQDVVTEFISTCKSLMGDFHGVLAGTFWIAGVLPCDTVWSDNYLTVREGMYEIEVTALPRIPSLDDLDRSGFKISCYKCVANGVRIVDDIVSLQRLTLADLRFVKATYRLPSAFASYHEGNVLKLRMLIPDRASYEVAVKVGMIPTEMLSLVDYDFWARTIISSHARTTEALFQTSKHQINIAPEIYQLFVDLNKAYYSPWNLVRRDIRQQIKFNPVMSCLTLASTIFAITGIISTVLDFMDFFLKD</sequence>
<proteinExistence type="predicted"/>
<organism evidence="2 3">
    <name type="scientific">Syncephalastrum racemosum</name>
    <name type="common">Filamentous fungus</name>
    <dbReference type="NCBI Taxonomy" id="13706"/>
    <lineage>
        <taxon>Eukaryota</taxon>
        <taxon>Fungi</taxon>
        <taxon>Fungi incertae sedis</taxon>
        <taxon>Mucoromycota</taxon>
        <taxon>Mucoromycotina</taxon>
        <taxon>Mucoromycetes</taxon>
        <taxon>Mucorales</taxon>
        <taxon>Syncephalastraceae</taxon>
        <taxon>Syncephalastrum</taxon>
    </lineage>
</organism>
<feature type="transmembrane region" description="Helical" evidence="1">
    <location>
        <begin position="427"/>
        <end position="451"/>
    </location>
</feature>
<keyword evidence="1" id="KW-0812">Transmembrane</keyword>
<keyword evidence="1" id="KW-1133">Transmembrane helix</keyword>
<dbReference type="OrthoDB" id="2245125at2759"/>
<evidence type="ECO:0000313" key="2">
    <source>
        <dbReference type="EMBL" id="ORY98875.1"/>
    </source>
</evidence>
<comment type="caution">
    <text evidence="2">The sequence shown here is derived from an EMBL/GenBank/DDBJ whole genome shotgun (WGS) entry which is preliminary data.</text>
</comment>
<protein>
    <submittedName>
        <fullName evidence="2">Uncharacterized protein</fullName>
    </submittedName>
</protein>
<accession>A0A1X2HIF1</accession>
<evidence type="ECO:0000313" key="3">
    <source>
        <dbReference type="Proteomes" id="UP000242180"/>
    </source>
</evidence>
<name>A0A1X2HIF1_SYNRA</name>
<reference evidence="2 3" key="1">
    <citation type="submission" date="2016-07" db="EMBL/GenBank/DDBJ databases">
        <title>Pervasive Adenine N6-methylation of Active Genes in Fungi.</title>
        <authorList>
            <consortium name="DOE Joint Genome Institute"/>
            <person name="Mondo S.J."/>
            <person name="Dannebaum R.O."/>
            <person name="Kuo R.C."/>
            <person name="Labutti K."/>
            <person name="Haridas S."/>
            <person name="Kuo A."/>
            <person name="Salamov A."/>
            <person name="Ahrendt S.R."/>
            <person name="Lipzen A."/>
            <person name="Sullivan W."/>
            <person name="Andreopoulos W.B."/>
            <person name="Clum A."/>
            <person name="Lindquist E."/>
            <person name="Daum C."/>
            <person name="Ramamoorthy G.K."/>
            <person name="Gryganskyi A."/>
            <person name="Culley D."/>
            <person name="Magnuson J.K."/>
            <person name="James T.Y."/>
            <person name="O'Malley M.A."/>
            <person name="Stajich J.E."/>
            <person name="Spatafora J.W."/>
            <person name="Visel A."/>
            <person name="Grigoriev I.V."/>
        </authorList>
    </citation>
    <scope>NUCLEOTIDE SEQUENCE [LARGE SCALE GENOMIC DNA]</scope>
    <source>
        <strain evidence="2 3">NRRL 2496</strain>
    </source>
</reference>
<dbReference type="InParanoid" id="A0A1X2HIF1"/>
<keyword evidence="1" id="KW-0472">Membrane</keyword>